<comment type="subcellular location">
    <subcellularLocation>
        <location evidence="1">Cell membrane</location>
        <topology evidence="1">Multi-pass membrane protein</topology>
    </subcellularLocation>
</comment>
<sequence>MAPGTSLWRNPNYRTFLGIQTLSAVGDSFSYVAIPLLVLQVTGSLVQMGIVTGLTGVASITTGLFAGVVVDRFDRRTLLMICDGARCVLYGAVAVVFLVAEPSWLIYLVVPLAGVFSMIFQVTYVAVVPAIVAADQITRANGHLYATYAVASVAGPALAGMVAAAFGPAAAIGLDAVTFAVAAVGVLFIRLAAGRPDAARPAVAGAGNVRNEFLAGARFLWNHPLLRQLTLLLSLLTFLTYGLTDAVIFRLKDELGQPDTVVGYVLTAGTVGTFVASFVVARVRGRLGFGPSWIGAFSLAGLAVAGMGLARSVPALAVLMAVMLLGTGVAGICSMSLRQEITPGHLLGRVTAAFWTIHSALGPLGAGAITAVAAGVGVTPVLLAVGTAMVAIALSGAFSSIGRAGATPAVERALEGARS</sequence>
<feature type="transmembrane region" description="Helical" evidence="6">
    <location>
        <begin position="229"/>
        <end position="249"/>
    </location>
</feature>
<evidence type="ECO:0000259" key="7">
    <source>
        <dbReference type="PROSITE" id="PS50850"/>
    </source>
</evidence>
<gene>
    <name evidence="8" type="ORF">RM555_09125</name>
</gene>
<feature type="transmembrane region" description="Helical" evidence="6">
    <location>
        <begin position="144"/>
        <end position="166"/>
    </location>
</feature>
<dbReference type="Proteomes" id="UP001180973">
    <property type="component" value="Unassembled WGS sequence"/>
</dbReference>
<evidence type="ECO:0000313" key="9">
    <source>
        <dbReference type="Proteomes" id="UP001180973"/>
    </source>
</evidence>
<evidence type="ECO:0000256" key="2">
    <source>
        <dbReference type="ARBA" id="ARBA00022475"/>
    </source>
</evidence>
<feature type="transmembrane region" description="Helical" evidence="6">
    <location>
        <begin position="16"/>
        <end position="39"/>
    </location>
</feature>
<dbReference type="InterPro" id="IPR036259">
    <property type="entry name" value="MFS_trans_sf"/>
</dbReference>
<evidence type="ECO:0000256" key="4">
    <source>
        <dbReference type="ARBA" id="ARBA00022989"/>
    </source>
</evidence>
<organism evidence="8 9">
    <name type="scientific">Micromonospora reichwaldensis</name>
    <dbReference type="NCBI Taxonomy" id="3075516"/>
    <lineage>
        <taxon>Bacteria</taxon>
        <taxon>Bacillati</taxon>
        <taxon>Actinomycetota</taxon>
        <taxon>Actinomycetes</taxon>
        <taxon>Micromonosporales</taxon>
        <taxon>Micromonosporaceae</taxon>
        <taxon>Micromonospora</taxon>
    </lineage>
</organism>
<dbReference type="Pfam" id="PF07690">
    <property type="entry name" value="MFS_1"/>
    <property type="match status" value="1"/>
</dbReference>
<dbReference type="CDD" id="cd06173">
    <property type="entry name" value="MFS_MefA_like"/>
    <property type="match status" value="1"/>
</dbReference>
<reference evidence="8" key="1">
    <citation type="submission" date="2023-09" db="EMBL/GenBank/DDBJ databases">
        <title>30 novel species of actinomycetes from the DSMZ collection.</title>
        <authorList>
            <person name="Nouioui I."/>
        </authorList>
    </citation>
    <scope>NUCLEOTIDE SEQUENCE</scope>
    <source>
        <strain evidence="8">DSM 115977</strain>
    </source>
</reference>
<feature type="domain" description="Major facilitator superfamily (MFS) profile" evidence="7">
    <location>
        <begin position="226"/>
        <end position="419"/>
    </location>
</feature>
<comment type="caution">
    <text evidence="8">The sequence shown here is derived from an EMBL/GenBank/DDBJ whole genome shotgun (WGS) entry which is preliminary data.</text>
</comment>
<dbReference type="PANTHER" id="PTHR23513:SF6">
    <property type="entry name" value="MAJOR FACILITATOR SUPERFAMILY ASSOCIATED DOMAIN-CONTAINING PROTEIN"/>
    <property type="match status" value="1"/>
</dbReference>
<feature type="transmembrane region" description="Helical" evidence="6">
    <location>
        <begin position="261"/>
        <end position="281"/>
    </location>
</feature>
<dbReference type="RefSeq" id="WP_311411324.1">
    <property type="nucleotide sequence ID" value="NZ_JAVRFL010000008.1"/>
</dbReference>
<dbReference type="PANTHER" id="PTHR23513">
    <property type="entry name" value="INTEGRAL MEMBRANE EFFLUX PROTEIN-RELATED"/>
    <property type="match status" value="1"/>
</dbReference>
<evidence type="ECO:0000256" key="5">
    <source>
        <dbReference type="ARBA" id="ARBA00023136"/>
    </source>
</evidence>
<feature type="transmembrane region" description="Helical" evidence="6">
    <location>
        <begin position="346"/>
        <end position="366"/>
    </location>
</feature>
<dbReference type="EMBL" id="JAVRFL010000008">
    <property type="protein sequence ID" value="MDT0529153.1"/>
    <property type="molecule type" value="Genomic_DNA"/>
</dbReference>
<keyword evidence="2" id="KW-1003">Cell membrane</keyword>
<keyword evidence="3 6" id="KW-0812">Transmembrane</keyword>
<dbReference type="PROSITE" id="PS50850">
    <property type="entry name" value="MFS"/>
    <property type="match status" value="1"/>
</dbReference>
<feature type="transmembrane region" description="Helical" evidence="6">
    <location>
        <begin position="293"/>
        <end position="310"/>
    </location>
</feature>
<feature type="transmembrane region" description="Helical" evidence="6">
    <location>
        <begin position="45"/>
        <end position="70"/>
    </location>
</feature>
<feature type="transmembrane region" description="Helical" evidence="6">
    <location>
        <begin position="105"/>
        <end position="132"/>
    </location>
</feature>
<keyword evidence="4 6" id="KW-1133">Transmembrane helix</keyword>
<evidence type="ECO:0000256" key="1">
    <source>
        <dbReference type="ARBA" id="ARBA00004651"/>
    </source>
</evidence>
<evidence type="ECO:0000256" key="3">
    <source>
        <dbReference type="ARBA" id="ARBA00022692"/>
    </source>
</evidence>
<proteinExistence type="predicted"/>
<dbReference type="InterPro" id="IPR020846">
    <property type="entry name" value="MFS_dom"/>
</dbReference>
<dbReference type="Gene3D" id="1.20.1250.20">
    <property type="entry name" value="MFS general substrate transporter like domains"/>
    <property type="match status" value="1"/>
</dbReference>
<feature type="transmembrane region" description="Helical" evidence="6">
    <location>
        <begin position="172"/>
        <end position="193"/>
    </location>
</feature>
<evidence type="ECO:0000313" key="8">
    <source>
        <dbReference type="EMBL" id="MDT0529153.1"/>
    </source>
</evidence>
<name>A0ABU2WT96_9ACTN</name>
<protein>
    <submittedName>
        <fullName evidence="8">MFS transporter</fullName>
    </submittedName>
</protein>
<feature type="transmembrane region" description="Helical" evidence="6">
    <location>
        <begin position="77"/>
        <end position="99"/>
    </location>
</feature>
<accession>A0ABU2WT96</accession>
<keyword evidence="5 6" id="KW-0472">Membrane</keyword>
<dbReference type="InterPro" id="IPR011701">
    <property type="entry name" value="MFS"/>
</dbReference>
<evidence type="ECO:0000256" key="6">
    <source>
        <dbReference type="SAM" id="Phobius"/>
    </source>
</evidence>
<dbReference type="SUPFAM" id="SSF103473">
    <property type="entry name" value="MFS general substrate transporter"/>
    <property type="match status" value="1"/>
</dbReference>
<feature type="transmembrane region" description="Helical" evidence="6">
    <location>
        <begin position="316"/>
        <end position="334"/>
    </location>
</feature>
<feature type="transmembrane region" description="Helical" evidence="6">
    <location>
        <begin position="372"/>
        <end position="394"/>
    </location>
</feature>
<keyword evidence="9" id="KW-1185">Reference proteome</keyword>